<gene>
    <name evidence="2" type="ORF">Tci_669522</name>
</gene>
<dbReference type="AlphaFoldDB" id="A0A699KLY4"/>
<feature type="compositionally biased region" description="Polar residues" evidence="1">
    <location>
        <begin position="1"/>
        <end position="16"/>
    </location>
</feature>
<feature type="region of interest" description="Disordered" evidence="1">
    <location>
        <begin position="1"/>
        <end position="22"/>
    </location>
</feature>
<protein>
    <recommendedName>
        <fullName evidence="3">Reverse transcriptase domain-containing protein</fullName>
    </recommendedName>
</protein>
<dbReference type="Gene3D" id="2.40.70.10">
    <property type="entry name" value="Acid Proteases"/>
    <property type="match status" value="1"/>
</dbReference>
<dbReference type="CDD" id="cd00303">
    <property type="entry name" value="retropepsin_like"/>
    <property type="match status" value="1"/>
</dbReference>
<organism evidence="2">
    <name type="scientific">Tanacetum cinerariifolium</name>
    <name type="common">Dalmatian daisy</name>
    <name type="synonym">Chrysanthemum cinerariifolium</name>
    <dbReference type="NCBI Taxonomy" id="118510"/>
    <lineage>
        <taxon>Eukaryota</taxon>
        <taxon>Viridiplantae</taxon>
        <taxon>Streptophyta</taxon>
        <taxon>Embryophyta</taxon>
        <taxon>Tracheophyta</taxon>
        <taxon>Spermatophyta</taxon>
        <taxon>Magnoliopsida</taxon>
        <taxon>eudicotyledons</taxon>
        <taxon>Gunneridae</taxon>
        <taxon>Pentapetalae</taxon>
        <taxon>asterids</taxon>
        <taxon>campanulids</taxon>
        <taxon>Asterales</taxon>
        <taxon>Asteraceae</taxon>
        <taxon>Asteroideae</taxon>
        <taxon>Anthemideae</taxon>
        <taxon>Anthemidinae</taxon>
        <taxon>Tanacetum</taxon>
    </lineage>
</organism>
<comment type="caution">
    <text evidence="2">The sequence shown here is derived from an EMBL/GenBank/DDBJ whole genome shotgun (WGS) entry which is preliminary data.</text>
</comment>
<dbReference type="EMBL" id="BKCJ010525655">
    <property type="protein sequence ID" value="GFA97550.1"/>
    <property type="molecule type" value="Genomic_DNA"/>
</dbReference>
<dbReference type="PANTHER" id="PTHR35046">
    <property type="entry name" value="ZINC KNUCKLE (CCHC-TYPE) FAMILY PROTEIN"/>
    <property type="match status" value="1"/>
</dbReference>
<accession>A0A699KLY4</accession>
<name>A0A699KLY4_TANCI</name>
<evidence type="ECO:0000256" key="1">
    <source>
        <dbReference type="SAM" id="MobiDB-lite"/>
    </source>
</evidence>
<evidence type="ECO:0000313" key="2">
    <source>
        <dbReference type="EMBL" id="GFA97550.1"/>
    </source>
</evidence>
<proteinExistence type="predicted"/>
<feature type="non-terminal residue" evidence="2">
    <location>
        <position position="1"/>
    </location>
</feature>
<dbReference type="InterPro" id="IPR021109">
    <property type="entry name" value="Peptidase_aspartic_dom_sf"/>
</dbReference>
<reference evidence="2" key="1">
    <citation type="journal article" date="2019" name="Sci. Rep.">
        <title>Draft genome of Tanacetum cinerariifolium, the natural source of mosquito coil.</title>
        <authorList>
            <person name="Yamashiro T."/>
            <person name="Shiraishi A."/>
            <person name="Satake H."/>
            <person name="Nakayama K."/>
        </authorList>
    </citation>
    <scope>NUCLEOTIDE SEQUENCE</scope>
</reference>
<sequence length="236" mass="26845">SGDSVNKEGNGSQPSNDIKVDIPEYDGKLDPNKFVKWLQTVELVFDYKQTTEDNKVKFVALKLRLEHITSECPNKRIITFADFELACGYEFNNETTNEQQLNIATEEEVVGPDEGEYLVIRRTLNTTPIQEETLQRESIFQTRCTIAQRVCTVIIDGGIHTNVASQTLVNKLNLHTEPHPSPYVIQWLNHGKGISVSHLVLLSLSIGRFYTDKIWCDVLPMDSCHVLLGPPWQFDR</sequence>
<evidence type="ECO:0008006" key="3">
    <source>
        <dbReference type="Google" id="ProtNLM"/>
    </source>
</evidence>
<dbReference type="PANTHER" id="PTHR35046:SF26">
    <property type="entry name" value="RNA-DIRECTED DNA POLYMERASE"/>
    <property type="match status" value="1"/>
</dbReference>